<dbReference type="PANTHER" id="PTHR30136:SF34">
    <property type="entry name" value="TRANSCRIPTIONAL REGULATOR"/>
    <property type="match status" value="1"/>
</dbReference>
<evidence type="ECO:0000313" key="7">
    <source>
        <dbReference type="Proteomes" id="UP000613011"/>
    </source>
</evidence>
<evidence type="ECO:0000259" key="5">
    <source>
        <dbReference type="PROSITE" id="PS51078"/>
    </source>
</evidence>
<evidence type="ECO:0000313" key="6">
    <source>
        <dbReference type="EMBL" id="MBL0420067.1"/>
    </source>
</evidence>
<dbReference type="GO" id="GO:0045892">
    <property type="term" value="P:negative regulation of DNA-templated transcription"/>
    <property type="evidence" value="ECO:0007669"/>
    <property type="project" value="TreeGrafter"/>
</dbReference>
<dbReference type="InterPro" id="IPR036390">
    <property type="entry name" value="WH_DNA-bd_sf"/>
</dbReference>
<dbReference type="Pfam" id="PF01614">
    <property type="entry name" value="IclR_C"/>
    <property type="match status" value="1"/>
</dbReference>
<evidence type="ECO:0000256" key="2">
    <source>
        <dbReference type="ARBA" id="ARBA00023125"/>
    </source>
</evidence>
<keyword evidence="3" id="KW-0804">Transcription</keyword>
<protein>
    <submittedName>
        <fullName evidence="6">Helix-turn-helix domain-containing protein</fullName>
    </submittedName>
</protein>
<dbReference type="Gene3D" id="3.30.450.40">
    <property type="match status" value="1"/>
</dbReference>
<comment type="caution">
    <text evidence="6">The sequence shown here is derived from an EMBL/GenBank/DDBJ whole genome shotgun (WGS) entry which is preliminary data.</text>
</comment>
<dbReference type="Proteomes" id="UP000613011">
    <property type="component" value="Unassembled WGS sequence"/>
</dbReference>
<dbReference type="InterPro" id="IPR005471">
    <property type="entry name" value="Tscrpt_reg_IclR_N"/>
</dbReference>
<dbReference type="InterPro" id="IPR029016">
    <property type="entry name" value="GAF-like_dom_sf"/>
</dbReference>
<evidence type="ECO:0000259" key="4">
    <source>
        <dbReference type="PROSITE" id="PS51077"/>
    </source>
</evidence>
<evidence type="ECO:0000256" key="1">
    <source>
        <dbReference type="ARBA" id="ARBA00023015"/>
    </source>
</evidence>
<keyword evidence="2" id="KW-0238">DNA-binding</keyword>
<dbReference type="RefSeq" id="WP_201683059.1">
    <property type="nucleotide sequence ID" value="NZ_JAEQNA010000001.1"/>
</dbReference>
<dbReference type="PANTHER" id="PTHR30136">
    <property type="entry name" value="HELIX-TURN-HELIX TRANSCRIPTIONAL REGULATOR, ICLR FAMILY"/>
    <property type="match status" value="1"/>
</dbReference>
<dbReference type="SMART" id="SM00346">
    <property type="entry name" value="HTH_ICLR"/>
    <property type="match status" value="1"/>
</dbReference>
<sequence>MPAATQPPRNKDRIAGLAKGLRLLEAFDSAHTRMTITEAARRIDVSLAAARRCLLTLCELGYMQTDGKHFWLGHGALRISYAYAASTRLPRLVQPALDSLSERSRDSASLAVLHEGAVVIAARSTARRTFRVGLGVGSRLPLHCSAAGRVLLADLPGAQARKLLASTQREAFTPRTVTDLRGLMQGLQECRARGWAACDEEIELGVRSIAVPLGDASGQTVAALTISTRAERMTTGEMVAAYLPAMRRTQEWVRARL</sequence>
<dbReference type="GO" id="GO:0003700">
    <property type="term" value="F:DNA-binding transcription factor activity"/>
    <property type="evidence" value="ECO:0007669"/>
    <property type="project" value="TreeGrafter"/>
</dbReference>
<dbReference type="Gene3D" id="1.10.10.10">
    <property type="entry name" value="Winged helix-like DNA-binding domain superfamily/Winged helix DNA-binding domain"/>
    <property type="match status" value="1"/>
</dbReference>
<feature type="domain" description="IclR-ED" evidence="5">
    <location>
        <begin position="75"/>
        <end position="257"/>
    </location>
</feature>
<dbReference type="SUPFAM" id="SSF46785">
    <property type="entry name" value="Winged helix' DNA-binding domain"/>
    <property type="match status" value="1"/>
</dbReference>
<dbReference type="InterPro" id="IPR050707">
    <property type="entry name" value="HTH_MetabolicPath_Reg"/>
</dbReference>
<reference evidence="6" key="1">
    <citation type="submission" date="2021-01" db="EMBL/GenBank/DDBJ databases">
        <title>Ramlibacter sp. strain AW1 16S ribosomal RNA gene Genome sequencing and assembly.</title>
        <authorList>
            <person name="Kang M."/>
        </authorList>
    </citation>
    <scope>NUCLEOTIDE SEQUENCE</scope>
    <source>
        <strain evidence="6">AW1</strain>
    </source>
</reference>
<feature type="domain" description="HTH iclR-type" evidence="4">
    <location>
        <begin position="14"/>
        <end position="74"/>
    </location>
</feature>
<dbReference type="Pfam" id="PF09339">
    <property type="entry name" value="HTH_IclR"/>
    <property type="match status" value="1"/>
</dbReference>
<proteinExistence type="predicted"/>
<dbReference type="InterPro" id="IPR014757">
    <property type="entry name" value="Tscrpt_reg_IclR_C"/>
</dbReference>
<evidence type="ECO:0000256" key="3">
    <source>
        <dbReference type="ARBA" id="ARBA00023163"/>
    </source>
</evidence>
<dbReference type="PROSITE" id="PS51078">
    <property type="entry name" value="ICLR_ED"/>
    <property type="match status" value="1"/>
</dbReference>
<keyword evidence="7" id="KW-1185">Reference proteome</keyword>
<organism evidence="6 7">
    <name type="scientific">Ramlibacter aurantiacus</name>
    <dbReference type="NCBI Taxonomy" id="2801330"/>
    <lineage>
        <taxon>Bacteria</taxon>
        <taxon>Pseudomonadati</taxon>
        <taxon>Pseudomonadota</taxon>
        <taxon>Betaproteobacteria</taxon>
        <taxon>Burkholderiales</taxon>
        <taxon>Comamonadaceae</taxon>
        <taxon>Ramlibacter</taxon>
    </lineage>
</organism>
<dbReference type="PROSITE" id="PS51077">
    <property type="entry name" value="HTH_ICLR"/>
    <property type="match status" value="1"/>
</dbReference>
<dbReference type="InterPro" id="IPR036388">
    <property type="entry name" value="WH-like_DNA-bd_sf"/>
</dbReference>
<dbReference type="SUPFAM" id="SSF55781">
    <property type="entry name" value="GAF domain-like"/>
    <property type="match status" value="1"/>
</dbReference>
<gene>
    <name evidence="6" type="ORF">JI739_06870</name>
</gene>
<dbReference type="AlphaFoldDB" id="A0A937D482"/>
<keyword evidence="1" id="KW-0805">Transcription regulation</keyword>
<dbReference type="GO" id="GO:0003677">
    <property type="term" value="F:DNA binding"/>
    <property type="evidence" value="ECO:0007669"/>
    <property type="project" value="UniProtKB-KW"/>
</dbReference>
<dbReference type="EMBL" id="JAEQNA010000001">
    <property type="protein sequence ID" value="MBL0420067.1"/>
    <property type="molecule type" value="Genomic_DNA"/>
</dbReference>
<accession>A0A937D482</accession>
<name>A0A937D482_9BURK</name>